<dbReference type="RefSeq" id="XP_053583731.1">
    <property type="nucleotide sequence ID" value="XM_053728959.1"/>
</dbReference>
<dbReference type="GeneID" id="78775409"/>
<gene>
    <name evidence="1" type="ORF">GCK72_012252</name>
</gene>
<dbReference type="CTD" id="78775409"/>
<dbReference type="KEGG" id="crq:GCK72_012252"/>
<dbReference type="SUPFAM" id="SSF51197">
    <property type="entry name" value="Clavaminate synthase-like"/>
    <property type="match status" value="1"/>
</dbReference>
<dbReference type="Proteomes" id="UP000483820">
    <property type="component" value="Chromosome IV"/>
</dbReference>
<dbReference type="Pfam" id="PF05721">
    <property type="entry name" value="PhyH"/>
    <property type="match status" value="1"/>
</dbReference>
<dbReference type="AlphaFoldDB" id="A0A6A5GMP4"/>
<protein>
    <submittedName>
        <fullName evidence="1">Uncharacterized protein</fullName>
    </submittedName>
</protein>
<dbReference type="Gene3D" id="2.60.120.620">
    <property type="entry name" value="q2cbj1_9rhob like domain"/>
    <property type="match status" value="1"/>
</dbReference>
<dbReference type="EMBL" id="WUAV01000004">
    <property type="protein sequence ID" value="KAF1755802.1"/>
    <property type="molecule type" value="Genomic_DNA"/>
</dbReference>
<name>A0A6A5GMP4_CAERE</name>
<accession>A0A6A5GMP4</accession>
<comment type="caution">
    <text evidence="1">The sequence shown here is derived from an EMBL/GenBank/DDBJ whole genome shotgun (WGS) entry which is preliminary data.</text>
</comment>
<dbReference type="InterPro" id="IPR008775">
    <property type="entry name" value="Phytyl_CoA_dOase-like"/>
</dbReference>
<proteinExistence type="predicted"/>
<evidence type="ECO:0000313" key="2">
    <source>
        <dbReference type="Proteomes" id="UP000483820"/>
    </source>
</evidence>
<evidence type="ECO:0000313" key="1">
    <source>
        <dbReference type="EMBL" id="KAF1755802.1"/>
    </source>
</evidence>
<reference evidence="1 2" key="1">
    <citation type="submission" date="2019-12" db="EMBL/GenBank/DDBJ databases">
        <title>Chromosome-level assembly of the Caenorhabditis remanei genome.</title>
        <authorList>
            <person name="Teterina A.A."/>
            <person name="Willis J.H."/>
            <person name="Phillips P.C."/>
        </authorList>
    </citation>
    <scope>NUCLEOTIDE SEQUENCE [LARGE SCALE GENOMIC DNA]</scope>
    <source>
        <strain evidence="1 2">PX506</strain>
        <tissue evidence="1">Whole organism</tissue>
    </source>
</reference>
<organism evidence="1 2">
    <name type="scientific">Caenorhabditis remanei</name>
    <name type="common">Caenorhabditis vulgaris</name>
    <dbReference type="NCBI Taxonomy" id="31234"/>
    <lineage>
        <taxon>Eukaryota</taxon>
        <taxon>Metazoa</taxon>
        <taxon>Ecdysozoa</taxon>
        <taxon>Nematoda</taxon>
        <taxon>Chromadorea</taxon>
        <taxon>Rhabditida</taxon>
        <taxon>Rhabditina</taxon>
        <taxon>Rhabditomorpha</taxon>
        <taxon>Rhabditoidea</taxon>
        <taxon>Rhabditidae</taxon>
        <taxon>Peloderinae</taxon>
        <taxon>Caenorhabditis</taxon>
    </lineage>
</organism>
<sequence>MSDLCQKFERDGFVVIENVFNDEEIEEMKGAIGKIVDDMNLVEYPKSVFSTYDEDKHAADSYFLNSSDKTFFEEGAVDKNGELTVPKNKALNKIGRGLHFLHPAFKN</sequence>